<name>A0A2U8I7G6_9GAMM</name>
<dbReference type="EMBL" id="CP021659">
    <property type="protein sequence ID" value="AWK15121.1"/>
    <property type="molecule type" value="Genomic_DNA"/>
</dbReference>
<dbReference type="InterPro" id="IPR031552">
    <property type="entry name" value="ParE-like_toxin"/>
</dbReference>
<dbReference type="KEGG" id="fsm:CCS41_12620"/>
<evidence type="ECO:0000313" key="1">
    <source>
        <dbReference type="EMBL" id="AWK15121.1"/>
    </source>
</evidence>
<dbReference type="Pfam" id="PF15781">
    <property type="entry name" value="ParE-like_toxin"/>
    <property type="match status" value="1"/>
</dbReference>
<dbReference type="SUPFAM" id="SSF143011">
    <property type="entry name" value="RelE-like"/>
    <property type="match status" value="1"/>
</dbReference>
<dbReference type="InterPro" id="IPR035093">
    <property type="entry name" value="RelE/ParE_toxin_dom_sf"/>
</dbReference>
<gene>
    <name evidence="1" type="ORF">CCS41_12620</name>
</gene>
<dbReference type="OrthoDB" id="5296677at2"/>
<proteinExistence type="predicted"/>
<dbReference type="RefSeq" id="WP_119797654.1">
    <property type="nucleotide sequence ID" value="NZ_CP021659.1"/>
</dbReference>
<dbReference type="Proteomes" id="UP000261875">
    <property type="component" value="Chromosome"/>
</dbReference>
<keyword evidence="2" id="KW-1185">Reference proteome</keyword>
<accession>A0A2U8I7G6</accession>
<dbReference type="AlphaFoldDB" id="A0A2U8I7G6"/>
<protein>
    <submittedName>
        <fullName evidence="1">Addiction module toxin RelE</fullName>
    </submittedName>
</protein>
<sequence length="95" mass="10890">MSLKILSTPTFNRVVKKMPARDKKVVDQVVMEITAAPTIGKEKKGDLAGVFVFKFKINKQETLLAYRLLPDKRKPQEVVLLNIGSHENFYTIMKR</sequence>
<organism evidence="1 2">
    <name type="scientific">Candidatus Fukatsuia symbiotica</name>
    <dbReference type="NCBI Taxonomy" id="1878942"/>
    <lineage>
        <taxon>Bacteria</taxon>
        <taxon>Pseudomonadati</taxon>
        <taxon>Pseudomonadota</taxon>
        <taxon>Gammaproteobacteria</taxon>
        <taxon>Enterobacterales</taxon>
        <taxon>Yersiniaceae</taxon>
        <taxon>Candidatus Fukatsuia</taxon>
    </lineage>
</organism>
<evidence type="ECO:0000313" key="2">
    <source>
        <dbReference type="Proteomes" id="UP000261875"/>
    </source>
</evidence>
<reference evidence="1 2" key="1">
    <citation type="submission" date="2017-05" db="EMBL/GenBank/DDBJ databases">
        <title>Genome sequence of Candidatus Fukatsuia symbiotica and Candidatus Hamiltonella defensa from Acyrthosiphon pisum strain 5D.</title>
        <authorList>
            <person name="Patel V.A."/>
            <person name="Chevignon G."/>
            <person name="Russell J.A."/>
            <person name="Oliver K.M."/>
        </authorList>
    </citation>
    <scope>NUCLEOTIDE SEQUENCE [LARGE SCALE GENOMIC DNA]</scope>
    <source>
        <strain evidence="1 2">5D</strain>
    </source>
</reference>